<protein>
    <recommendedName>
        <fullName evidence="3">Ribosomal protein S13</fullName>
    </recommendedName>
</protein>
<sequence length="80" mass="9176">MLLNAINRMSLNIINKIQRGKGLDSMLNLARLKTCSIRLNGIIHGHRGGCRRTQEPISNPRQYFIEETQIKISKNKTKET</sequence>
<gene>
    <name evidence="1" type="ORF">V1478_012610</name>
</gene>
<accession>A0ABD2A8L6</accession>
<comment type="caution">
    <text evidence="1">The sequence shown here is derived from an EMBL/GenBank/DDBJ whole genome shotgun (WGS) entry which is preliminary data.</text>
</comment>
<dbReference type="AlphaFoldDB" id="A0ABD2A8L6"/>
<dbReference type="Proteomes" id="UP001607302">
    <property type="component" value="Unassembled WGS sequence"/>
</dbReference>
<name>A0ABD2A8L6_VESSQ</name>
<dbReference type="EMBL" id="JAUDFV010000153">
    <property type="protein sequence ID" value="KAL2716910.1"/>
    <property type="molecule type" value="Genomic_DNA"/>
</dbReference>
<proteinExistence type="predicted"/>
<evidence type="ECO:0008006" key="3">
    <source>
        <dbReference type="Google" id="ProtNLM"/>
    </source>
</evidence>
<evidence type="ECO:0000313" key="2">
    <source>
        <dbReference type="Proteomes" id="UP001607302"/>
    </source>
</evidence>
<keyword evidence="2" id="KW-1185">Reference proteome</keyword>
<reference evidence="1 2" key="1">
    <citation type="journal article" date="2024" name="Ann. Entomol. Soc. Am.">
        <title>Genomic analyses of the southern and eastern yellowjacket wasps (Hymenoptera: Vespidae) reveal evolutionary signatures of social life.</title>
        <authorList>
            <person name="Catto M.A."/>
            <person name="Caine P.B."/>
            <person name="Orr S.E."/>
            <person name="Hunt B.G."/>
            <person name="Goodisman M.A.D."/>
        </authorList>
    </citation>
    <scope>NUCLEOTIDE SEQUENCE [LARGE SCALE GENOMIC DNA]</scope>
    <source>
        <strain evidence="1">233</strain>
        <tissue evidence="1">Head and thorax</tissue>
    </source>
</reference>
<evidence type="ECO:0000313" key="1">
    <source>
        <dbReference type="EMBL" id="KAL2716910.1"/>
    </source>
</evidence>
<organism evidence="1 2">
    <name type="scientific">Vespula squamosa</name>
    <name type="common">Southern yellow jacket</name>
    <name type="synonym">Wasp</name>
    <dbReference type="NCBI Taxonomy" id="30214"/>
    <lineage>
        <taxon>Eukaryota</taxon>
        <taxon>Metazoa</taxon>
        <taxon>Ecdysozoa</taxon>
        <taxon>Arthropoda</taxon>
        <taxon>Hexapoda</taxon>
        <taxon>Insecta</taxon>
        <taxon>Pterygota</taxon>
        <taxon>Neoptera</taxon>
        <taxon>Endopterygota</taxon>
        <taxon>Hymenoptera</taxon>
        <taxon>Apocrita</taxon>
        <taxon>Aculeata</taxon>
        <taxon>Vespoidea</taxon>
        <taxon>Vespidae</taxon>
        <taxon>Vespinae</taxon>
        <taxon>Vespula</taxon>
    </lineage>
</organism>